<accession>A0A371R3R7</accession>
<dbReference type="RefSeq" id="WP_116421697.1">
    <property type="nucleotide sequence ID" value="NZ_NMUE01000039.1"/>
</dbReference>
<dbReference type="Proteomes" id="UP000256877">
    <property type="component" value="Unassembled WGS sequence"/>
</dbReference>
<name>A0A371R3R7_9CREN</name>
<evidence type="ECO:0000313" key="1">
    <source>
        <dbReference type="EMBL" id="RFA94302.1"/>
    </source>
</evidence>
<dbReference type="EMBL" id="NMUF01000017">
    <property type="protein sequence ID" value="RFA98410.1"/>
    <property type="molecule type" value="Genomic_DNA"/>
</dbReference>
<evidence type="ECO:0000313" key="4">
    <source>
        <dbReference type="Proteomes" id="UP000257123"/>
    </source>
</evidence>
<dbReference type="Proteomes" id="UP000257123">
    <property type="component" value="Unassembled WGS sequence"/>
</dbReference>
<reference evidence="3 4" key="1">
    <citation type="submission" date="2017-07" db="EMBL/GenBank/DDBJ databases">
        <title>Draft genome sequence of aerobic hyperthermophilic archaea, Pyrobaculum aerophilum YKB31 and YKB32.</title>
        <authorList>
            <person name="Mochizuki T."/>
            <person name="Berliner A.J."/>
            <person name="Yoshida-Takashima Y."/>
            <person name="Takaki Y."/>
            <person name="Nunoura T."/>
            <person name="Takai K."/>
        </authorList>
    </citation>
    <scope>NUCLEOTIDE SEQUENCE [LARGE SCALE GENOMIC DNA]</scope>
    <source>
        <strain evidence="1 4">YKB31</strain>
        <strain evidence="2 3">YKB32</strain>
    </source>
</reference>
<organism evidence="2 3">
    <name type="scientific">Pyrobaculum aerophilum</name>
    <dbReference type="NCBI Taxonomy" id="13773"/>
    <lineage>
        <taxon>Archaea</taxon>
        <taxon>Thermoproteota</taxon>
        <taxon>Thermoprotei</taxon>
        <taxon>Thermoproteales</taxon>
        <taxon>Thermoproteaceae</taxon>
        <taxon>Pyrobaculum</taxon>
    </lineage>
</organism>
<comment type="caution">
    <text evidence="2">The sequence shown here is derived from an EMBL/GenBank/DDBJ whole genome shotgun (WGS) entry which is preliminary data.</text>
</comment>
<evidence type="ECO:0000313" key="3">
    <source>
        <dbReference type="Proteomes" id="UP000256877"/>
    </source>
</evidence>
<dbReference type="AlphaFoldDB" id="A0A371R3R7"/>
<protein>
    <submittedName>
        <fullName evidence="2">Uncharacterized protein</fullName>
    </submittedName>
</protein>
<sequence length="296" mass="32364">MFCISLQECIENIKPRQILVASSPLGGLGVLALAQSVKLTVATSGPVFNKIAVLEAIDNYGAEVRYVPKLHTAIYKLVGDRECWVAGPPLIKSVVAGNSTSFAVYTCAKIEGFEKLLTSGKPIEALSSKLLGGGRDGRDFDIVVQLRALQIKGDDEEDIADRIIRSGAVGVDDLDVVSQLLWRIAVKWRNRSAVIYRDLNVGLGITIPMLYYSVKVIASGKDCPGGKCVKTTTKLIERALRLAPPAKIHEAWQTALREPQMRRRIEESPYLPAVLLLTGKVDVKYEGGRVYTLRST</sequence>
<gene>
    <name evidence="1" type="ORF">CGL51_10510</name>
    <name evidence="2" type="ORF">CGL52_07220</name>
</gene>
<evidence type="ECO:0000313" key="2">
    <source>
        <dbReference type="EMBL" id="RFA98410.1"/>
    </source>
</evidence>
<proteinExistence type="predicted"/>
<dbReference type="EMBL" id="NMUE01000039">
    <property type="protein sequence ID" value="RFA94302.1"/>
    <property type="molecule type" value="Genomic_DNA"/>
</dbReference>
<dbReference type="OrthoDB" id="27817at2157"/>